<sequence length="79" mass="9172">MLNWGFANNLSFLDWTDANFKYYLGFVQAPDSDWTSPSIQPRFLVSPGKDYHDYPINPEWKLFHTGRTVKSSDAIDKNV</sequence>
<reference evidence="1 2" key="1">
    <citation type="submission" date="2013-12" db="EMBL/GenBank/DDBJ databases">
        <title>Interactions Between Genome Architecture and Virulence Genes in Pseudomonas syringae, strain CC1557 as a model.</title>
        <authorList>
            <person name="Baltrus D."/>
            <person name="Hockett K."/>
            <person name="Karlsrud E."/>
            <person name="Dougherty K."/>
            <person name="Nishimura M."/>
        </authorList>
    </citation>
    <scope>NUCLEOTIDE SEQUENCE [LARGE SCALE GENOMIC DNA]</scope>
    <source>
        <strain evidence="1 2">CC1557</strain>
    </source>
</reference>
<proteinExistence type="predicted"/>
<protein>
    <submittedName>
        <fullName evidence="1">Uncharacterized protein</fullName>
    </submittedName>
</protein>
<organism evidence="1 2">
    <name type="scientific">Pseudomonas syringae CC1557</name>
    <dbReference type="NCBI Taxonomy" id="1357279"/>
    <lineage>
        <taxon>Bacteria</taxon>
        <taxon>Pseudomonadati</taxon>
        <taxon>Pseudomonadota</taxon>
        <taxon>Gammaproteobacteria</taxon>
        <taxon>Pseudomonadales</taxon>
        <taxon>Pseudomonadaceae</taxon>
        <taxon>Pseudomonas</taxon>
        <taxon>Pseudomonas syringae</taxon>
    </lineage>
</organism>
<dbReference type="KEGG" id="psyr:N018_13820"/>
<gene>
    <name evidence="1" type="ORF">N018_13820</name>
</gene>
<evidence type="ECO:0000313" key="1">
    <source>
        <dbReference type="EMBL" id="AHG43619.1"/>
    </source>
</evidence>
<evidence type="ECO:0000313" key="2">
    <source>
        <dbReference type="Proteomes" id="UP000019089"/>
    </source>
</evidence>
<dbReference type="Proteomes" id="UP000019089">
    <property type="component" value="Chromosome"/>
</dbReference>
<dbReference type="AlphaFoldDB" id="W0MYF8"/>
<accession>W0MYF8</accession>
<dbReference type="EMBL" id="CP007014">
    <property type="protein sequence ID" value="AHG43619.1"/>
    <property type="molecule type" value="Genomic_DNA"/>
</dbReference>
<name>W0MYF8_PSESX</name>
<dbReference type="HOGENOM" id="CLU_2603361_0_0_6"/>